<dbReference type="EMBL" id="LGCK01000012">
    <property type="protein sequence ID" value="KPL71084.1"/>
    <property type="molecule type" value="Genomic_DNA"/>
</dbReference>
<keyword evidence="1 5" id="KW-0963">Cytoplasm</keyword>
<dbReference type="GO" id="GO:0006109">
    <property type="term" value="P:regulation of carbohydrate metabolic process"/>
    <property type="evidence" value="ECO:0007669"/>
    <property type="project" value="InterPro"/>
</dbReference>
<comment type="subunit">
    <text evidence="5">Homodimer; the beta-strands of each monomer intercalate to form a hydrophobic core, while the alpha-helices form wings that extend away from the core.</text>
</comment>
<keyword evidence="7" id="KW-1185">Reference proteome</keyword>
<dbReference type="Pfam" id="PF02599">
    <property type="entry name" value="CsrA"/>
    <property type="match status" value="1"/>
</dbReference>
<dbReference type="PANTHER" id="PTHR34984">
    <property type="entry name" value="CARBON STORAGE REGULATOR"/>
    <property type="match status" value="1"/>
</dbReference>
<evidence type="ECO:0000256" key="3">
    <source>
        <dbReference type="ARBA" id="ARBA00022845"/>
    </source>
</evidence>
<dbReference type="HAMAP" id="MF_00167">
    <property type="entry name" value="CsrA"/>
    <property type="match status" value="1"/>
</dbReference>
<dbReference type="NCBIfam" id="NF002469">
    <property type="entry name" value="PRK01712.1"/>
    <property type="match status" value="1"/>
</dbReference>
<comment type="similarity">
    <text evidence="5">Belongs to the CsrA/RsmA family.</text>
</comment>
<evidence type="ECO:0000313" key="7">
    <source>
        <dbReference type="Proteomes" id="UP000050430"/>
    </source>
</evidence>
<reference evidence="6 7" key="1">
    <citation type="submission" date="2015-07" db="EMBL/GenBank/DDBJ databases">
        <title>Genome sequence of Leptolinea tardivitalis DSM 16556.</title>
        <authorList>
            <person name="Hemp J."/>
            <person name="Ward L.M."/>
            <person name="Pace L.A."/>
            <person name="Fischer W.W."/>
        </authorList>
    </citation>
    <scope>NUCLEOTIDE SEQUENCE [LARGE SCALE GENOMIC DNA]</scope>
    <source>
        <strain evidence="6 7">YMTK-2</strain>
    </source>
</reference>
<comment type="caution">
    <text evidence="6">The sequence shown here is derived from an EMBL/GenBank/DDBJ whole genome shotgun (WGS) entry which is preliminary data.</text>
</comment>
<proteinExistence type="inferred from homology"/>
<evidence type="ECO:0000256" key="4">
    <source>
        <dbReference type="ARBA" id="ARBA00022884"/>
    </source>
</evidence>
<name>A0A0P6WXF5_9CHLR</name>
<evidence type="ECO:0000256" key="5">
    <source>
        <dbReference type="HAMAP-Rule" id="MF_00167"/>
    </source>
</evidence>
<evidence type="ECO:0000256" key="1">
    <source>
        <dbReference type="ARBA" id="ARBA00022490"/>
    </source>
</evidence>
<evidence type="ECO:0000256" key="2">
    <source>
        <dbReference type="ARBA" id="ARBA00022491"/>
    </source>
</evidence>
<dbReference type="GO" id="GO:1902208">
    <property type="term" value="P:regulation of bacterial-type flagellum assembly"/>
    <property type="evidence" value="ECO:0007669"/>
    <property type="project" value="UniProtKB-UniRule"/>
</dbReference>
<dbReference type="FunFam" id="2.60.40.4380:FF:000002">
    <property type="entry name" value="Translational regulator CsrA"/>
    <property type="match status" value="1"/>
</dbReference>
<dbReference type="GO" id="GO:0006402">
    <property type="term" value="P:mRNA catabolic process"/>
    <property type="evidence" value="ECO:0007669"/>
    <property type="project" value="InterPro"/>
</dbReference>
<dbReference type="AlphaFoldDB" id="A0A0P6WXF5"/>
<dbReference type="GO" id="GO:0045947">
    <property type="term" value="P:negative regulation of translational initiation"/>
    <property type="evidence" value="ECO:0007669"/>
    <property type="project" value="UniProtKB-UniRule"/>
</dbReference>
<evidence type="ECO:0000313" key="6">
    <source>
        <dbReference type="EMBL" id="KPL71084.1"/>
    </source>
</evidence>
<keyword evidence="4 5" id="KW-0694">RNA-binding</keyword>
<dbReference type="Proteomes" id="UP000050430">
    <property type="component" value="Unassembled WGS sequence"/>
</dbReference>
<dbReference type="PANTHER" id="PTHR34984:SF1">
    <property type="entry name" value="CARBON STORAGE REGULATOR"/>
    <property type="match status" value="1"/>
</dbReference>
<dbReference type="GO" id="GO:0005829">
    <property type="term" value="C:cytosol"/>
    <property type="evidence" value="ECO:0007669"/>
    <property type="project" value="TreeGrafter"/>
</dbReference>
<sequence length="95" mass="10756">MLVLTRKLEESIVIGKDITITILAIDKEKVKIGINAPRDIPVVRKELFQAIQEQSAVAEQLAAQNKVDHFESLRDLLLQQTPSEEETEKDFDQGK</sequence>
<dbReference type="RefSeq" id="WP_062422824.1">
    <property type="nucleotide sequence ID" value="NZ_BBYA01000011.1"/>
</dbReference>
<organism evidence="6 7">
    <name type="scientific">Leptolinea tardivitalis</name>
    <dbReference type="NCBI Taxonomy" id="229920"/>
    <lineage>
        <taxon>Bacteria</taxon>
        <taxon>Bacillati</taxon>
        <taxon>Chloroflexota</taxon>
        <taxon>Anaerolineae</taxon>
        <taxon>Anaerolineales</taxon>
        <taxon>Anaerolineaceae</taxon>
        <taxon>Leptolinea</taxon>
    </lineage>
</organism>
<keyword evidence="5" id="KW-1005">Bacterial flagellum biogenesis</keyword>
<dbReference type="InterPro" id="IPR036107">
    <property type="entry name" value="CsrA_sf"/>
</dbReference>
<comment type="subcellular location">
    <subcellularLocation>
        <location evidence="5">Cytoplasm</location>
    </subcellularLocation>
</comment>
<keyword evidence="3 5" id="KW-0810">Translation regulation</keyword>
<keyword evidence="2 5" id="KW-0678">Repressor</keyword>
<accession>A0A0P6WXF5</accession>
<dbReference type="OrthoDB" id="9809061at2"/>
<dbReference type="InterPro" id="IPR003751">
    <property type="entry name" value="CsrA"/>
</dbReference>
<dbReference type="SUPFAM" id="SSF117130">
    <property type="entry name" value="CsrA-like"/>
    <property type="match status" value="1"/>
</dbReference>
<dbReference type="GO" id="GO:0044781">
    <property type="term" value="P:bacterial-type flagellum organization"/>
    <property type="evidence" value="ECO:0007669"/>
    <property type="project" value="UniProtKB-KW"/>
</dbReference>
<dbReference type="STRING" id="229920.ADM99_12460"/>
<comment type="function">
    <text evidence="5">A translational regulator that binds mRNA to regulate translation initiation and/or mRNA stability. Usually binds in the 5'-UTR at or near the Shine-Dalgarno sequence preventing ribosome-binding, thus repressing translation. Its main target seems to be the major flagellin gene, while its function is anatagonized by FliW.</text>
</comment>
<protein>
    <recommendedName>
        <fullName evidence="5">Translational regulator CsrA</fullName>
    </recommendedName>
</protein>
<dbReference type="GO" id="GO:0048027">
    <property type="term" value="F:mRNA 5'-UTR binding"/>
    <property type="evidence" value="ECO:0007669"/>
    <property type="project" value="UniProtKB-UniRule"/>
</dbReference>
<dbReference type="Gene3D" id="2.60.40.4380">
    <property type="entry name" value="Translational regulator CsrA"/>
    <property type="match status" value="1"/>
</dbReference>
<gene>
    <name evidence="5" type="primary">csrA</name>
    <name evidence="6" type="ORF">ADM99_12460</name>
</gene>
<dbReference type="NCBIfam" id="TIGR00202">
    <property type="entry name" value="csrA"/>
    <property type="match status" value="1"/>
</dbReference>